<evidence type="ECO:0000256" key="3">
    <source>
        <dbReference type="ARBA" id="ARBA00007321"/>
    </source>
</evidence>
<dbReference type="STRING" id="322104.A3LV66"/>
<feature type="non-terminal residue" evidence="8">
    <location>
        <position position="350"/>
    </location>
</feature>
<evidence type="ECO:0000256" key="1">
    <source>
        <dbReference type="ARBA" id="ARBA00004123"/>
    </source>
</evidence>
<evidence type="ECO:0000256" key="5">
    <source>
        <dbReference type="ARBA" id="ARBA00023242"/>
    </source>
</evidence>
<keyword evidence="5" id="KW-0539">Nucleus</keyword>
<comment type="similarity">
    <text evidence="3">Belongs to the CENP-O/MCM21 family.</text>
</comment>
<dbReference type="AlphaFoldDB" id="A3LV66"/>
<dbReference type="GeneID" id="4839218"/>
<accession>A3LV66</accession>
<dbReference type="EMBL" id="CP000499">
    <property type="protein sequence ID" value="ABN66722.2"/>
    <property type="molecule type" value="Genomic_DNA"/>
</dbReference>
<evidence type="ECO:0000256" key="7">
    <source>
        <dbReference type="SAM" id="MobiDB-lite"/>
    </source>
</evidence>
<dbReference type="InParanoid" id="A3LV66"/>
<keyword evidence="9" id="KW-1185">Reference proteome</keyword>
<dbReference type="HOGENOM" id="CLU_067142_0_0_1"/>
<name>A3LV66_PICST</name>
<dbReference type="eggNOG" id="ENOG502RXWX">
    <property type="taxonomic scope" value="Eukaryota"/>
</dbReference>
<evidence type="ECO:0000313" key="9">
    <source>
        <dbReference type="Proteomes" id="UP000002258"/>
    </source>
</evidence>
<dbReference type="Pfam" id="PF09496">
    <property type="entry name" value="CENP-O"/>
    <property type="match status" value="1"/>
</dbReference>
<gene>
    <name evidence="8" type="primary">MCM21</name>
    <name evidence="8" type="ORF">PICST_6332</name>
</gene>
<protein>
    <submittedName>
        <fullName evidence="8">Minichromosome maintenance protein</fullName>
    </submittedName>
</protein>
<evidence type="ECO:0000256" key="4">
    <source>
        <dbReference type="ARBA" id="ARBA00022454"/>
    </source>
</evidence>
<keyword evidence="6" id="KW-0137">Centromere</keyword>
<dbReference type="Proteomes" id="UP000002258">
    <property type="component" value="Chromosome 5"/>
</dbReference>
<evidence type="ECO:0000256" key="2">
    <source>
        <dbReference type="ARBA" id="ARBA00004584"/>
    </source>
</evidence>
<dbReference type="GO" id="GO:0000776">
    <property type="term" value="C:kinetochore"/>
    <property type="evidence" value="ECO:0007669"/>
    <property type="project" value="InterPro"/>
</dbReference>
<dbReference type="GO" id="GO:0005634">
    <property type="term" value="C:nucleus"/>
    <property type="evidence" value="ECO:0007669"/>
    <property type="project" value="UniProtKB-SubCell"/>
</dbReference>
<comment type="subcellular location">
    <subcellularLocation>
        <location evidence="2">Chromosome</location>
        <location evidence="2">Centromere</location>
    </subcellularLocation>
    <subcellularLocation>
        <location evidence="1">Nucleus</location>
    </subcellularLocation>
</comment>
<dbReference type="KEGG" id="pic:PICST_6332"/>
<sequence length="350" mass="40133">MNAAQLDRDIADIKGDIRSVVLELTHLQSEHQTLLEELQQLEKTQSQEFESESPDSSENSKKNTNGTNTHPEIDTYIPQIIRHEHFDSAISHFFTANGTSETPAKRPKLSKLSENLLQRSERLVNLKENILYENIYRLVGVTAFPLNKFTFSAGDEVLGIRFDVYSHTRSCFLSPHYAILKKIVAVDKEEAIVKNWTLYRHTLPVYLPLGQLQKDLQCSTSDSQAIFDFALEVRNHLVKTQYKSDKIDQLQKITLGNIGINSNISKTVISKLEKDIQCQRVMLSIRNRTSLTKKTHSIEIFCSEDVIEIANVDLVDIEDKKKLVLLYESILKNSAIDDLLKNFRKVFEHM</sequence>
<organism evidence="8 9">
    <name type="scientific">Scheffersomyces stipitis (strain ATCC 58785 / CBS 6054 / NBRC 10063 / NRRL Y-11545)</name>
    <name type="common">Yeast</name>
    <name type="synonym">Pichia stipitis</name>
    <dbReference type="NCBI Taxonomy" id="322104"/>
    <lineage>
        <taxon>Eukaryota</taxon>
        <taxon>Fungi</taxon>
        <taxon>Dikarya</taxon>
        <taxon>Ascomycota</taxon>
        <taxon>Saccharomycotina</taxon>
        <taxon>Pichiomycetes</taxon>
        <taxon>Debaryomycetaceae</taxon>
        <taxon>Scheffersomyces</taxon>
    </lineage>
</organism>
<feature type="region of interest" description="Disordered" evidence="7">
    <location>
        <begin position="42"/>
        <end position="72"/>
    </location>
</feature>
<keyword evidence="4" id="KW-0158">Chromosome</keyword>
<dbReference type="OMA" id="TAFPINQ"/>
<proteinExistence type="inferred from homology"/>
<dbReference type="OrthoDB" id="10050372at2759"/>
<reference evidence="8 9" key="1">
    <citation type="journal article" date="2007" name="Nat. Biotechnol.">
        <title>Genome sequence of the lignocellulose-bioconverting and xylose-fermenting yeast Pichia stipitis.</title>
        <authorList>
            <person name="Jeffries T.W."/>
            <person name="Grigoriev I.V."/>
            <person name="Grimwood J."/>
            <person name="Laplaza J.M."/>
            <person name="Aerts A."/>
            <person name="Salamov A."/>
            <person name="Schmutz J."/>
            <person name="Lindquist E."/>
            <person name="Dehal P."/>
            <person name="Shapiro H."/>
            <person name="Jin Y.S."/>
            <person name="Passoth V."/>
            <person name="Richardson P.M."/>
        </authorList>
    </citation>
    <scope>NUCLEOTIDE SEQUENCE [LARGE SCALE GENOMIC DNA]</scope>
    <source>
        <strain evidence="9">ATCC 58785 / CBS 6054 / NBRC 10063 / NRRL Y-11545</strain>
    </source>
</reference>
<dbReference type="FunCoup" id="A3LV66">
    <property type="interactions" value="67"/>
</dbReference>
<dbReference type="RefSeq" id="XP_001384751.2">
    <property type="nucleotide sequence ID" value="XM_001384714.1"/>
</dbReference>
<feature type="compositionally biased region" description="Polar residues" evidence="7">
    <location>
        <begin position="56"/>
        <end position="70"/>
    </location>
</feature>
<dbReference type="InterPro" id="IPR018464">
    <property type="entry name" value="CENP-O"/>
</dbReference>
<evidence type="ECO:0000313" key="8">
    <source>
        <dbReference type="EMBL" id="ABN66722.2"/>
    </source>
</evidence>
<evidence type="ECO:0000256" key="6">
    <source>
        <dbReference type="ARBA" id="ARBA00023328"/>
    </source>
</evidence>